<feature type="transmembrane region" description="Helical" evidence="9">
    <location>
        <begin position="813"/>
        <end position="831"/>
    </location>
</feature>
<dbReference type="Pfam" id="PF00060">
    <property type="entry name" value="Lig_chan"/>
    <property type="match status" value="2"/>
</dbReference>
<evidence type="ECO:0000256" key="5">
    <source>
        <dbReference type="ARBA" id="ARBA00022989"/>
    </source>
</evidence>
<comment type="caution">
    <text evidence="11">The sequence shown here is derived from an EMBL/GenBank/DDBJ whole genome shotgun (WGS) entry which is preliminary data.</text>
</comment>
<dbReference type="GO" id="GO:0050906">
    <property type="term" value="P:detection of stimulus involved in sensory perception"/>
    <property type="evidence" value="ECO:0007669"/>
    <property type="project" value="UniProtKB-ARBA"/>
</dbReference>
<evidence type="ECO:0000256" key="1">
    <source>
        <dbReference type="ARBA" id="ARBA00004651"/>
    </source>
</evidence>
<evidence type="ECO:0000256" key="7">
    <source>
        <dbReference type="ARBA" id="ARBA00023170"/>
    </source>
</evidence>
<dbReference type="Proteomes" id="UP001487740">
    <property type="component" value="Unassembled WGS sequence"/>
</dbReference>
<feature type="domain" description="Ionotropic glutamate receptor C-terminal" evidence="10">
    <location>
        <begin position="753"/>
        <end position="1022"/>
    </location>
</feature>
<evidence type="ECO:0000313" key="12">
    <source>
        <dbReference type="Proteomes" id="UP001487740"/>
    </source>
</evidence>
<feature type="transmembrane region" description="Helical" evidence="9">
    <location>
        <begin position="1015"/>
        <end position="1042"/>
    </location>
</feature>
<evidence type="ECO:0000256" key="2">
    <source>
        <dbReference type="ARBA" id="ARBA00008685"/>
    </source>
</evidence>
<keyword evidence="6 9" id="KW-0472">Membrane</keyword>
<evidence type="ECO:0000313" key="11">
    <source>
        <dbReference type="EMBL" id="KAK8397757.1"/>
    </source>
</evidence>
<dbReference type="PANTHER" id="PTHR42643:SF24">
    <property type="entry name" value="IONOTROPIC RECEPTOR 60A"/>
    <property type="match status" value="1"/>
</dbReference>
<dbReference type="GO" id="GO:0005886">
    <property type="term" value="C:plasma membrane"/>
    <property type="evidence" value="ECO:0007669"/>
    <property type="project" value="UniProtKB-SubCell"/>
</dbReference>
<keyword evidence="3" id="KW-1003">Cell membrane</keyword>
<dbReference type="SUPFAM" id="SSF53850">
    <property type="entry name" value="Periplasmic binding protein-like II"/>
    <property type="match status" value="2"/>
</dbReference>
<keyword evidence="8" id="KW-0325">Glycoprotein</keyword>
<organism evidence="11 12">
    <name type="scientific">Scylla paramamosain</name>
    <name type="common">Mud crab</name>
    <dbReference type="NCBI Taxonomy" id="85552"/>
    <lineage>
        <taxon>Eukaryota</taxon>
        <taxon>Metazoa</taxon>
        <taxon>Ecdysozoa</taxon>
        <taxon>Arthropoda</taxon>
        <taxon>Crustacea</taxon>
        <taxon>Multicrustacea</taxon>
        <taxon>Malacostraca</taxon>
        <taxon>Eumalacostraca</taxon>
        <taxon>Eucarida</taxon>
        <taxon>Decapoda</taxon>
        <taxon>Pleocyemata</taxon>
        <taxon>Brachyura</taxon>
        <taxon>Eubrachyura</taxon>
        <taxon>Portunoidea</taxon>
        <taxon>Portunidae</taxon>
        <taxon>Portuninae</taxon>
        <taxon>Scylla</taxon>
    </lineage>
</organism>
<proteinExistence type="inferred from homology"/>
<accession>A0AAW0UHS7</accession>
<feature type="transmembrane region" description="Helical" evidence="9">
    <location>
        <begin position="751"/>
        <end position="771"/>
    </location>
</feature>
<feature type="transmembrane region" description="Helical" evidence="9">
    <location>
        <begin position="321"/>
        <end position="343"/>
    </location>
</feature>
<dbReference type="AlphaFoldDB" id="A0AAW0UHS7"/>
<keyword evidence="12" id="KW-1185">Reference proteome</keyword>
<comment type="similarity">
    <text evidence="2">Belongs to the glutamate-gated ion channel (TC 1.A.10.1) family.</text>
</comment>
<keyword evidence="5 9" id="KW-1133">Transmembrane helix</keyword>
<feature type="transmembrane region" description="Helical" evidence="9">
    <location>
        <begin position="289"/>
        <end position="309"/>
    </location>
</feature>
<dbReference type="PANTHER" id="PTHR42643">
    <property type="entry name" value="IONOTROPIC RECEPTOR 20A-RELATED"/>
    <property type="match status" value="1"/>
</dbReference>
<dbReference type="GO" id="GO:0015276">
    <property type="term" value="F:ligand-gated monoatomic ion channel activity"/>
    <property type="evidence" value="ECO:0007669"/>
    <property type="project" value="InterPro"/>
</dbReference>
<sequence length="1052" mass="117291">MPGPGVVDVGQLDGNVGLAAGAILEATTPSSCCLILFTENDTSSLTDSQKVLKAWQRQQPAAVFQVVVGNKDTNVTQSFSQLIPRARHVRRLSRCTVVMVVSHNPSFLGDFAEWSLRGRLLVWASRLMVVTRLTLPEISTLLSTHFTFSMMNAIFLNSLRFYGARLNVTALPYGPYWEERHESDNATNYSGTDYLTLAAIATSLNFTVHVLPTSSWTERLEKIDFSVVYEMSPIGFSMATPTLEARWQALYYPLSNIVWAATLLALLLVPICFYILMKKIGDTSEGRSGKLGVASVFLDMMGMLLGQSLLHHMPNTSSSRILVTAWLVFAVILGSAYSGNLTASLTLPKYPARPETLPQLVDASSETTLPSQGSPVFQKLARLIDIVPSLLEGQLQASKLDHNSQGHLDNQRYQRLSIAETFTQPDGRELLYIGRESIMPGEAAWPLPHDAPYASVINRLLMAVNEGGLYEHWGDELVFKVKQKSRTMHKLSHPDQDPTGLGVINTVTGAEAGQTHVGVRQSASSMEEAAAALLEATAHPSCCLILLTDGETAAFIDFRRVAEAWRERLCSAMFEMFPGDQGTNVTRRLSQLVPLVRQVGDYDPSLTRVGMTFLFEPHRRTEYSGEAEKQTARFYGARVNVTARPYTPFWEEREGPENTTVYSGTDYYTLTAIAAALNFTFHRLPTSSWAEVTRLVEERVSFMASVIYILMPDRLGRYDFSFAHEIMSTGFSMAPPILQPQWQALYYPLSGWVWAGMLIALLVTPVAFVLISTRMAGDKDENLLLGTVFHYMVGMLLAQSLSHHLFKTSSRRILVAAWLVFAIILGSAYSGNLTATLTLPKYPPRPETLKQLVDAADRITMQPYGQEFRSVFAKSDLPVFQELAHLMDFVPSMYEGQRQAVSRKQAHLENRRSQQHSIAEWFTLPDGRELLYVGKEDIVPGGSGWPLPHDAPYRDAIDRHLMAVIEAGLYEKWAADLLLKVQVESRQKKQDQRQANVVKVSSGPHGLSMRHLHGAFIVLLLGSALSCLTFAVEILSISAYFYKTNYIKFWKR</sequence>
<name>A0AAW0UHS7_SCYPA</name>
<evidence type="ECO:0000259" key="10">
    <source>
        <dbReference type="Pfam" id="PF00060"/>
    </source>
</evidence>
<dbReference type="EMBL" id="JARAKH010000013">
    <property type="protein sequence ID" value="KAK8397757.1"/>
    <property type="molecule type" value="Genomic_DNA"/>
</dbReference>
<evidence type="ECO:0000256" key="4">
    <source>
        <dbReference type="ARBA" id="ARBA00022692"/>
    </source>
</evidence>
<dbReference type="InterPro" id="IPR052192">
    <property type="entry name" value="Insect_Ionotropic_Sensory_Rcpt"/>
</dbReference>
<protein>
    <recommendedName>
        <fullName evidence="10">Ionotropic glutamate receptor C-terminal domain-containing protein</fullName>
    </recommendedName>
</protein>
<evidence type="ECO:0000256" key="8">
    <source>
        <dbReference type="ARBA" id="ARBA00023180"/>
    </source>
</evidence>
<keyword evidence="4 9" id="KW-0812">Transmembrane</keyword>
<feature type="transmembrane region" description="Helical" evidence="9">
    <location>
        <begin position="783"/>
        <end position="801"/>
    </location>
</feature>
<dbReference type="InterPro" id="IPR001320">
    <property type="entry name" value="Iontro_rcpt_C"/>
</dbReference>
<evidence type="ECO:0000256" key="9">
    <source>
        <dbReference type="SAM" id="Phobius"/>
    </source>
</evidence>
<evidence type="ECO:0000256" key="6">
    <source>
        <dbReference type="ARBA" id="ARBA00023136"/>
    </source>
</evidence>
<gene>
    <name evidence="11" type="ORF">O3P69_004508</name>
</gene>
<dbReference type="Gene3D" id="1.10.287.70">
    <property type="match status" value="2"/>
</dbReference>
<feature type="transmembrane region" description="Helical" evidence="9">
    <location>
        <begin position="257"/>
        <end position="277"/>
    </location>
</feature>
<feature type="domain" description="Ionotropic glutamate receptor C-terminal" evidence="10">
    <location>
        <begin position="257"/>
        <end position="386"/>
    </location>
</feature>
<evidence type="ECO:0000256" key="3">
    <source>
        <dbReference type="ARBA" id="ARBA00022475"/>
    </source>
</evidence>
<reference evidence="11 12" key="1">
    <citation type="submission" date="2023-03" db="EMBL/GenBank/DDBJ databases">
        <title>High-quality genome of Scylla paramamosain provides insights in environmental adaptation.</title>
        <authorList>
            <person name="Zhang L."/>
        </authorList>
    </citation>
    <scope>NUCLEOTIDE SEQUENCE [LARGE SCALE GENOMIC DNA]</scope>
    <source>
        <strain evidence="11">LZ_2023a</strain>
        <tissue evidence="11">Muscle</tissue>
    </source>
</reference>
<keyword evidence="7" id="KW-0675">Receptor</keyword>
<comment type="subcellular location">
    <subcellularLocation>
        <location evidence="1">Cell membrane</location>
        <topology evidence="1">Multi-pass membrane protein</topology>
    </subcellularLocation>
</comment>